<accession>A0ACB9NPP0</accession>
<dbReference type="Proteomes" id="UP000828941">
    <property type="component" value="Chromosome 6"/>
</dbReference>
<name>A0ACB9NPP0_BAUVA</name>
<evidence type="ECO:0000313" key="1">
    <source>
        <dbReference type="EMBL" id="KAI4337624.1"/>
    </source>
</evidence>
<reference evidence="1 2" key="1">
    <citation type="journal article" date="2022" name="DNA Res.">
        <title>Chromosomal-level genome assembly of the orchid tree Bauhinia variegata (Leguminosae; Cercidoideae) supports the allotetraploid origin hypothesis of Bauhinia.</title>
        <authorList>
            <person name="Zhong Y."/>
            <person name="Chen Y."/>
            <person name="Zheng D."/>
            <person name="Pang J."/>
            <person name="Liu Y."/>
            <person name="Luo S."/>
            <person name="Meng S."/>
            <person name="Qian L."/>
            <person name="Wei D."/>
            <person name="Dai S."/>
            <person name="Zhou R."/>
        </authorList>
    </citation>
    <scope>NUCLEOTIDE SEQUENCE [LARGE SCALE GENOMIC DNA]</scope>
    <source>
        <strain evidence="1">BV-YZ2020</strain>
    </source>
</reference>
<protein>
    <submittedName>
        <fullName evidence="1">Uncharacterized protein</fullName>
    </submittedName>
</protein>
<gene>
    <name evidence="1" type="ORF">L6164_016013</name>
</gene>
<proteinExistence type="predicted"/>
<dbReference type="EMBL" id="CM039431">
    <property type="protein sequence ID" value="KAI4337624.1"/>
    <property type="molecule type" value="Genomic_DNA"/>
</dbReference>
<organism evidence="1 2">
    <name type="scientific">Bauhinia variegata</name>
    <name type="common">Purple orchid tree</name>
    <name type="synonym">Phanera variegata</name>
    <dbReference type="NCBI Taxonomy" id="167791"/>
    <lineage>
        <taxon>Eukaryota</taxon>
        <taxon>Viridiplantae</taxon>
        <taxon>Streptophyta</taxon>
        <taxon>Embryophyta</taxon>
        <taxon>Tracheophyta</taxon>
        <taxon>Spermatophyta</taxon>
        <taxon>Magnoliopsida</taxon>
        <taxon>eudicotyledons</taxon>
        <taxon>Gunneridae</taxon>
        <taxon>Pentapetalae</taxon>
        <taxon>rosids</taxon>
        <taxon>fabids</taxon>
        <taxon>Fabales</taxon>
        <taxon>Fabaceae</taxon>
        <taxon>Cercidoideae</taxon>
        <taxon>Cercideae</taxon>
        <taxon>Bauhiniinae</taxon>
        <taxon>Bauhinia</taxon>
    </lineage>
</organism>
<comment type="caution">
    <text evidence="1">The sequence shown here is derived from an EMBL/GenBank/DDBJ whole genome shotgun (WGS) entry which is preliminary data.</text>
</comment>
<keyword evidence="2" id="KW-1185">Reference proteome</keyword>
<evidence type="ECO:0000313" key="2">
    <source>
        <dbReference type="Proteomes" id="UP000828941"/>
    </source>
</evidence>
<sequence>MSISLLYNSTPLPSLIWVRPSFRLCSFALAALFVSSLQSFLSFFTLDVISVPAFGFSFLRFTCYSNLSSLGY</sequence>